<organism evidence="1 2">
    <name type="scientific">Puccinia sorghi</name>
    <dbReference type="NCBI Taxonomy" id="27349"/>
    <lineage>
        <taxon>Eukaryota</taxon>
        <taxon>Fungi</taxon>
        <taxon>Dikarya</taxon>
        <taxon>Basidiomycota</taxon>
        <taxon>Pucciniomycotina</taxon>
        <taxon>Pucciniomycetes</taxon>
        <taxon>Pucciniales</taxon>
        <taxon>Pucciniaceae</taxon>
        <taxon>Puccinia</taxon>
    </lineage>
</organism>
<dbReference type="VEuPathDB" id="FungiDB:VP01_3139g4"/>
<sequence length="129" mass="14202">MCVLGFFGTHLWVEYLELPLWGSVHLGKGTNPRLRWSIHGLIWATRPGWPLGQLCLFPLQIPPPTGHCDGPNKPVLNFWTAPCLSFSCPHQVLQDILPTLDAIQTALGQVGLKIAALEHAVNASQATQY</sequence>
<proteinExistence type="predicted"/>
<name>A0A0L6UYZ3_9BASI</name>
<evidence type="ECO:0000313" key="2">
    <source>
        <dbReference type="Proteomes" id="UP000037035"/>
    </source>
</evidence>
<evidence type="ECO:0000313" key="1">
    <source>
        <dbReference type="EMBL" id="KNZ53776.1"/>
    </source>
</evidence>
<reference evidence="1 2" key="1">
    <citation type="submission" date="2015-08" db="EMBL/GenBank/DDBJ databases">
        <title>Next Generation Sequencing and Analysis of the Genome of Puccinia sorghi L Schw, the Causal Agent of Maize Common Rust.</title>
        <authorList>
            <person name="Rochi L."/>
            <person name="Burguener G."/>
            <person name="Darino M."/>
            <person name="Turjanski A."/>
            <person name="Kreff E."/>
            <person name="Dieguez M.J."/>
            <person name="Sacco F."/>
        </authorList>
    </citation>
    <scope>NUCLEOTIDE SEQUENCE [LARGE SCALE GENOMIC DNA]</scope>
    <source>
        <strain evidence="1 2">RO10H11247</strain>
    </source>
</reference>
<dbReference type="EMBL" id="LAVV01008101">
    <property type="protein sequence ID" value="KNZ53776.1"/>
    <property type="molecule type" value="Genomic_DNA"/>
</dbReference>
<comment type="caution">
    <text evidence="1">The sequence shown here is derived from an EMBL/GenBank/DDBJ whole genome shotgun (WGS) entry which is preliminary data.</text>
</comment>
<gene>
    <name evidence="1" type="ORF">VP01_3139g4</name>
</gene>
<accession>A0A0L6UYZ3</accession>
<keyword evidence="2" id="KW-1185">Reference proteome</keyword>
<dbReference type="Proteomes" id="UP000037035">
    <property type="component" value="Unassembled WGS sequence"/>
</dbReference>
<dbReference type="AlphaFoldDB" id="A0A0L6UYZ3"/>
<protein>
    <submittedName>
        <fullName evidence="1">Uncharacterized protein</fullName>
    </submittedName>
</protein>
<dbReference type="OrthoDB" id="2524554at2759"/>